<organism evidence="13 14">
    <name type="scientific">Candidatus Caccoplasma intestinavium</name>
    <dbReference type="NCBI Taxonomy" id="2840716"/>
    <lineage>
        <taxon>Bacteria</taxon>
        <taxon>Pseudomonadati</taxon>
        <taxon>Bacteroidota</taxon>
        <taxon>Bacteroidia</taxon>
        <taxon>Bacteroidales</taxon>
        <taxon>Bacteroidaceae</taxon>
        <taxon>Bacteroidaceae incertae sedis</taxon>
        <taxon>Candidatus Caccoplasma</taxon>
    </lineage>
</organism>
<dbReference type="PANTHER" id="PTHR39321">
    <property type="entry name" value="NICOTINATE-NUCLEOTIDE ADENYLYLTRANSFERASE-RELATED"/>
    <property type="match status" value="1"/>
</dbReference>
<reference evidence="13" key="2">
    <citation type="journal article" date="2021" name="PeerJ">
        <title>Extensive microbial diversity within the chicken gut microbiome revealed by metagenomics and culture.</title>
        <authorList>
            <person name="Gilroy R."/>
            <person name="Ravi A."/>
            <person name="Getino M."/>
            <person name="Pursley I."/>
            <person name="Horton D.L."/>
            <person name="Alikhan N.F."/>
            <person name="Baker D."/>
            <person name="Gharbi K."/>
            <person name="Hall N."/>
            <person name="Watson M."/>
            <person name="Adriaenssens E.M."/>
            <person name="Foster-Nyarko E."/>
            <person name="Jarju S."/>
            <person name="Secka A."/>
            <person name="Antonio M."/>
            <person name="Oren A."/>
            <person name="Chaudhuri R.R."/>
            <person name="La Ragione R."/>
            <person name="Hildebrand F."/>
            <person name="Pallen M.J."/>
        </authorList>
    </citation>
    <scope>NUCLEOTIDE SEQUENCE</scope>
    <source>
        <strain evidence="13">21143</strain>
    </source>
</reference>
<dbReference type="InterPro" id="IPR005248">
    <property type="entry name" value="NadD/NMNAT"/>
</dbReference>
<gene>
    <name evidence="11" type="primary">nadD</name>
    <name evidence="13" type="ORF">IAD06_07360</name>
</gene>
<dbReference type="InterPro" id="IPR014729">
    <property type="entry name" value="Rossmann-like_a/b/a_fold"/>
</dbReference>
<sequence length="195" mass="22709">MSKKVGIFSGSFNPIHNGHIAIARYMVEKEKFDEIWFIVSPQNPLKPQIGLLDDEIRADMTKLAIENEPTFRYCDIEMHLPRPSYTITTLLTLKKQYTHTELCLLIGSDNWKIFDRWKSHDEIIENYPIYIYPRPGFPVETTILPPTVHLTHAPMMEISSTEIRDLIATGQSTEKYLPLPVHDYIVKHNLYQNPK</sequence>
<evidence type="ECO:0000313" key="13">
    <source>
        <dbReference type="EMBL" id="HIT39840.1"/>
    </source>
</evidence>
<accession>A0A9D1GF31</accession>
<dbReference type="GO" id="GO:0005524">
    <property type="term" value="F:ATP binding"/>
    <property type="evidence" value="ECO:0007669"/>
    <property type="project" value="UniProtKB-KW"/>
</dbReference>
<evidence type="ECO:0000256" key="11">
    <source>
        <dbReference type="HAMAP-Rule" id="MF_00244"/>
    </source>
</evidence>
<comment type="similarity">
    <text evidence="3 11">Belongs to the NadD family.</text>
</comment>
<dbReference type="InterPro" id="IPR004821">
    <property type="entry name" value="Cyt_trans-like"/>
</dbReference>
<evidence type="ECO:0000256" key="4">
    <source>
        <dbReference type="ARBA" id="ARBA00022642"/>
    </source>
</evidence>
<evidence type="ECO:0000256" key="2">
    <source>
        <dbReference type="ARBA" id="ARBA00005019"/>
    </source>
</evidence>
<comment type="catalytic activity">
    <reaction evidence="10 11">
        <text>nicotinate beta-D-ribonucleotide + ATP + H(+) = deamido-NAD(+) + diphosphate</text>
        <dbReference type="Rhea" id="RHEA:22860"/>
        <dbReference type="ChEBI" id="CHEBI:15378"/>
        <dbReference type="ChEBI" id="CHEBI:30616"/>
        <dbReference type="ChEBI" id="CHEBI:33019"/>
        <dbReference type="ChEBI" id="CHEBI:57502"/>
        <dbReference type="ChEBI" id="CHEBI:58437"/>
        <dbReference type="EC" id="2.7.7.18"/>
    </reaction>
</comment>
<keyword evidence="9 11" id="KW-0520">NAD</keyword>
<keyword evidence="6 11" id="KW-0548">Nucleotidyltransferase</keyword>
<dbReference type="GO" id="GO:0004515">
    <property type="term" value="F:nicotinate-nucleotide adenylyltransferase activity"/>
    <property type="evidence" value="ECO:0007669"/>
    <property type="project" value="UniProtKB-UniRule"/>
</dbReference>
<dbReference type="Gene3D" id="3.40.50.620">
    <property type="entry name" value="HUPs"/>
    <property type="match status" value="1"/>
</dbReference>
<dbReference type="NCBIfam" id="TIGR00125">
    <property type="entry name" value="cyt_tran_rel"/>
    <property type="match status" value="1"/>
</dbReference>
<keyword evidence="4 11" id="KW-0662">Pyridine nucleotide biosynthesis</keyword>
<keyword evidence="7 11" id="KW-0547">Nucleotide-binding</keyword>
<dbReference type="EC" id="2.7.7.18" evidence="11"/>
<evidence type="ECO:0000313" key="14">
    <source>
        <dbReference type="Proteomes" id="UP000886722"/>
    </source>
</evidence>
<comment type="function">
    <text evidence="1 11">Catalyzes the reversible adenylation of nicotinate mononucleotide (NaMN) to nicotinic acid adenine dinucleotide (NaAD).</text>
</comment>
<evidence type="ECO:0000256" key="10">
    <source>
        <dbReference type="ARBA" id="ARBA00048721"/>
    </source>
</evidence>
<protein>
    <recommendedName>
        <fullName evidence="11">Probable nicotinate-nucleotide adenylyltransferase</fullName>
        <ecNumber evidence="11">2.7.7.18</ecNumber>
    </recommendedName>
    <alternativeName>
        <fullName evidence="11">Deamido-NAD(+) diphosphorylase</fullName>
    </alternativeName>
    <alternativeName>
        <fullName evidence="11">Deamido-NAD(+) pyrophosphorylase</fullName>
    </alternativeName>
    <alternativeName>
        <fullName evidence="11">Nicotinate mononucleotide adenylyltransferase</fullName>
        <shortName evidence="11">NaMN adenylyltransferase</shortName>
    </alternativeName>
</protein>
<reference evidence="13" key="1">
    <citation type="submission" date="2020-10" db="EMBL/GenBank/DDBJ databases">
        <authorList>
            <person name="Gilroy R."/>
        </authorList>
    </citation>
    <scope>NUCLEOTIDE SEQUENCE</scope>
    <source>
        <strain evidence="13">21143</strain>
    </source>
</reference>
<dbReference type="Pfam" id="PF01467">
    <property type="entry name" value="CTP_transf_like"/>
    <property type="match status" value="1"/>
</dbReference>
<dbReference type="GO" id="GO:0009435">
    <property type="term" value="P:NAD+ biosynthetic process"/>
    <property type="evidence" value="ECO:0007669"/>
    <property type="project" value="UniProtKB-UniRule"/>
</dbReference>
<evidence type="ECO:0000256" key="6">
    <source>
        <dbReference type="ARBA" id="ARBA00022695"/>
    </source>
</evidence>
<name>A0A9D1GF31_9BACT</name>
<dbReference type="PANTHER" id="PTHR39321:SF3">
    <property type="entry name" value="PHOSPHOPANTETHEINE ADENYLYLTRANSFERASE"/>
    <property type="match status" value="1"/>
</dbReference>
<keyword evidence="5 11" id="KW-0808">Transferase</keyword>
<evidence type="ECO:0000256" key="8">
    <source>
        <dbReference type="ARBA" id="ARBA00022840"/>
    </source>
</evidence>
<dbReference type="NCBIfam" id="TIGR00482">
    <property type="entry name" value="nicotinate (nicotinamide) nucleotide adenylyltransferase"/>
    <property type="match status" value="1"/>
</dbReference>
<dbReference type="AlphaFoldDB" id="A0A9D1GF31"/>
<dbReference type="HAMAP" id="MF_00244">
    <property type="entry name" value="NaMN_adenylyltr"/>
    <property type="match status" value="1"/>
</dbReference>
<evidence type="ECO:0000256" key="5">
    <source>
        <dbReference type="ARBA" id="ARBA00022679"/>
    </source>
</evidence>
<keyword evidence="8 11" id="KW-0067">ATP-binding</keyword>
<evidence type="ECO:0000256" key="9">
    <source>
        <dbReference type="ARBA" id="ARBA00023027"/>
    </source>
</evidence>
<dbReference type="CDD" id="cd02165">
    <property type="entry name" value="NMNAT"/>
    <property type="match status" value="1"/>
</dbReference>
<comment type="caution">
    <text evidence="13">The sequence shown here is derived from an EMBL/GenBank/DDBJ whole genome shotgun (WGS) entry which is preliminary data.</text>
</comment>
<evidence type="ECO:0000256" key="3">
    <source>
        <dbReference type="ARBA" id="ARBA00009014"/>
    </source>
</evidence>
<dbReference type="Proteomes" id="UP000886722">
    <property type="component" value="Unassembled WGS sequence"/>
</dbReference>
<evidence type="ECO:0000256" key="1">
    <source>
        <dbReference type="ARBA" id="ARBA00002324"/>
    </source>
</evidence>
<evidence type="ECO:0000256" key="7">
    <source>
        <dbReference type="ARBA" id="ARBA00022741"/>
    </source>
</evidence>
<feature type="domain" description="Cytidyltransferase-like" evidence="12">
    <location>
        <begin position="7"/>
        <end position="165"/>
    </location>
</feature>
<dbReference type="SUPFAM" id="SSF52374">
    <property type="entry name" value="Nucleotidylyl transferase"/>
    <property type="match status" value="1"/>
</dbReference>
<comment type="pathway">
    <text evidence="2 11">Cofactor biosynthesis; NAD(+) biosynthesis; deamido-NAD(+) from nicotinate D-ribonucleotide: step 1/1.</text>
</comment>
<proteinExistence type="inferred from homology"/>
<evidence type="ECO:0000259" key="12">
    <source>
        <dbReference type="Pfam" id="PF01467"/>
    </source>
</evidence>
<dbReference type="EMBL" id="DVKT01000056">
    <property type="protein sequence ID" value="HIT39840.1"/>
    <property type="molecule type" value="Genomic_DNA"/>
</dbReference>